<comment type="caution">
    <text evidence="2">The sequence shown here is derived from an EMBL/GenBank/DDBJ whole genome shotgun (WGS) entry which is preliminary data.</text>
</comment>
<gene>
    <name evidence="2" type="ORF">GCM10017655_50220</name>
</gene>
<keyword evidence="1" id="KW-0812">Transmembrane</keyword>
<protein>
    <submittedName>
        <fullName evidence="2">Uncharacterized protein</fullName>
    </submittedName>
</protein>
<dbReference type="AlphaFoldDB" id="A0A9W6KEF4"/>
<name>A0A9W6KEF4_9PSED</name>
<organism evidence="2 3">
    <name type="scientific">Pseudomonas turukhanskensis</name>
    <dbReference type="NCBI Taxonomy" id="1806536"/>
    <lineage>
        <taxon>Bacteria</taxon>
        <taxon>Pseudomonadati</taxon>
        <taxon>Pseudomonadota</taxon>
        <taxon>Gammaproteobacteria</taxon>
        <taxon>Pseudomonadales</taxon>
        <taxon>Pseudomonadaceae</taxon>
        <taxon>Pseudomonas</taxon>
    </lineage>
</organism>
<keyword evidence="1" id="KW-1133">Transmembrane helix</keyword>
<reference evidence="2" key="1">
    <citation type="journal article" date="2014" name="Int. J. Syst. Evol. Microbiol.">
        <title>Complete genome sequence of Corynebacterium casei LMG S-19264T (=DSM 44701T), isolated from a smear-ripened cheese.</title>
        <authorList>
            <consortium name="US DOE Joint Genome Institute (JGI-PGF)"/>
            <person name="Walter F."/>
            <person name="Albersmeier A."/>
            <person name="Kalinowski J."/>
            <person name="Ruckert C."/>
        </authorList>
    </citation>
    <scope>NUCLEOTIDE SEQUENCE</scope>
    <source>
        <strain evidence="2">VKM B-2935</strain>
    </source>
</reference>
<keyword evidence="3" id="KW-1185">Reference proteome</keyword>
<evidence type="ECO:0000313" key="3">
    <source>
        <dbReference type="Proteomes" id="UP001143328"/>
    </source>
</evidence>
<dbReference type="Proteomes" id="UP001143328">
    <property type="component" value="Unassembled WGS sequence"/>
</dbReference>
<evidence type="ECO:0000313" key="2">
    <source>
        <dbReference type="EMBL" id="GLK91958.1"/>
    </source>
</evidence>
<proteinExistence type="predicted"/>
<evidence type="ECO:0000256" key="1">
    <source>
        <dbReference type="SAM" id="Phobius"/>
    </source>
</evidence>
<sequence length="113" mass="12649">MSMSAGRSQHWLRRVALVLLWAILLLMATVAANVVGIHLAGSIEGWQQWLAAHTGHFLVWRLWLYAGTAWGWIWMRRRVLAREPETGKRLLRAEIAAIVAVAALEIGPFVQAG</sequence>
<feature type="transmembrane region" description="Helical" evidence="1">
    <location>
        <begin position="55"/>
        <end position="74"/>
    </location>
</feature>
<dbReference type="EMBL" id="BSFN01000030">
    <property type="protein sequence ID" value="GLK91958.1"/>
    <property type="molecule type" value="Genomic_DNA"/>
</dbReference>
<keyword evidence="1" id="KW-0472">Membrane</keyword>
<accession>A0A9W6KEF4</accession>
<feature type="transmembrane region" description="Helical" evidence="1">
    <location>
        <begin position="95"/>
        <end position="112"/>
    </location>
</feature>
<reference evidence="2" key="2">
    <citation type="submission" date="2023-01" db="EMBL/GenBank/DDBJ databases">
        <authorList>
            <person name="Sun Q."/>
            <person name="Evtushenko L."/>
        </authorList>
    </citation>
    <scope>NUCLEOTIDE SEQUENCE</scope>
    <source>
        <strain evidence="2">VKM B-2935</strain>
    </source>
</reference>